<name>A0A840EHC4_9FLAO</name>
<sequence>MKKIPLLICFILCLSSCNIKTEKEQAFYTETKTSFFDLRHENWVENTWIRNPENLKIIHESFKKYGYDKLEKLIFTYNNEFLIRDIYIKRNLNHLLDSLELTYKTPKSQTLYYKKFWARRQAENNAPIVFEIIKEINQQRLTNKPISYNQAFVNDTLVDLLKIELDTINLSPKKTTHKFNSLKQYGFHQSAYNLLYERTEYQHLNLNRGKLKASLTEVATPSAAWLTDNSK</sequence>
<dbReference type="RefSeq" id="WP_183477013.1">
    <property type="nucleotide sequence ID" value="NZ_JACIFO010000003.1"/>
</dbReference>
<evidence type="ECO:0000313" key="1">
    <source>
        <dbReference type="EMBL" id="MBB4118692.1"/>
    </source>
</evidence>
<comment type="caution">
    <text evidence="1">The sequence shown here is derived from an EMBL/GenBank/DDBJ whole genome shotgun (WGS) entry which is preliminary data.</text>
</comment>
<organism evidence="1 2">
    <name type="scientific">Mesonia hippocampi</name>
    <dbReference type="NCBI Taxonomy" id="1628250"/>
    <lineage>
        <taxon>Bacteria</taxon>
        <taxon>Pseudomonadati</taxon>
        <taxon>Bacteroidota</taxon>
        <taxon>Flavobacteriia</taxon>
        <taxon>Flavobacteriales</taxon>
        <taxon>Flavobacteriaceae</taxon>
        <taxon>Mesonia</taxon>
    </lineage>
</organism>
<proteinExistence type="predicted"/>
<gene>
    <name evidence="1" type="ORF">GGR32_000972</name>
</gene>
<dbReference type="EMBL" id="JACIFO010000003">
    <property type="protein sequence ID" value="MBB4118692.1"/>
    <property type="molecule type" value="Genomic_DNA"/>
</dbReference>
<evidence type="ECO:0000313" key="2">
    <source>
        <dbReference type="Proteomes" id="UP000553034"/>
    </source>
</evidence>
<keyword evidence="2" id="KW-1185">Reference proteome</keyword>
<dbReference type="AlphaFoldDB" id="A0A840EHC4"/>
<reference evidence="1 2" key="1">
    <citation type="submission" date="2020-08" db="EMBL/GenBank/DDBJ databases">
        <title>Genomic Encyclopedia of Type Strains, Phase IV (KMG-IV): sequencing the most valuable type-strain genomes for metagenomic binning, comparative biology and taxonomic classification.</title>
        <authorList>
            <person name="Goeker M."/>
        </authorList>
    </citation>
    <scope>NUCLEOTIDE SEQUENCE [LARGE SCALE GENOMIC DNA]</scope>
    <source>
        <strain evidence="1 2">DSM 29568</strain>
    </source>
</reference>
<dbReference type="Proteomes" id="UP000553034">
    <property type="component" value="Unassembled WGS sequence"/>
</dbReference>
<accession>A0A840EHC4</accession>
<protein>
    <submittedName>
        <fullName evidence="1">Uncharacterized protein</fullName>
    </submittedName>
</protein>